<comment type="caution">
    <text evidence="1">The sequence shown here is derived from an EMBL/GenBank/DDBJ whole genome shotgun (WGS) entry which is preliminary data.</text>
</comment>
<keyword evidence="2" id="KW-1185">Reference proteome</keyword>
<dbReference type="PANTHER" id="PTHR33639">
    <property type="entry name" value="THIOL-DISULFIDE OXIDOREDUCTASE DCC"/>
    <property type="match status" value="1"/>
</dbReference>
<evidence type="ECO:0008006" key="3">
    <source>
        <dbReference type="Google" id="ProtNLM"/>
    </source>
</evidence>
<accession>A0ABN7TVH5</accession>
<dbReference type="RefSeq" id="WP_218102893.1">
    <property type="nucleotide sequence ID" value="NZ_CAJVCE010000035.1"/>
</dbReference>
<gene>
    <name evidence="1" type="ORF">PAECIP111802_06718</name>
</gene>
<dbReference type="InterPro" id="IPR052927">
    <property type="entry name" value="DCC_oxidoreductase"/>
</dbReference>
<dbReference type="Proteomes" id="UP000730618">
    <property type="component" value="Unassembled WGS sequence"/>
</dbReference>
<evidence type="ECO:0000313" key="2">
    <source>
        <dbReference type="Proteomes" id="UP000730618"/>
    </source>
</evidence>
<organism evidence="1 2">
    <name type="scientific">Paenibacillus allorhizosphaerae</name>
    <dbReference type="NCBI Taxonomy" id="2849866"/>
    <lineage>
        <taxon>Bacteria</taxon>
        <taxon>Bacillati</taxon>
        <taxon>Bacillota</taxon>
        <taxon>Bacilli</taxon>
        <taxon>Bacillales</taxon>
        <taxon>Paenibacillaceae</taxon>
        <taxon>Paenibacillus</taxon>
    </lineage>
</organism>
<name>A0ABN7TVH5_9BACL</name>
<dbReference type="Pfam" id="PF04134">
    <property type="entry name" value="DCC1-like"/>
    <property type="match status" value="1"/>
</dbReference>
<protein>
    <recommendedName>
        <fullName evidence="3">Thiol-disulfide oxidoreductase DCC family protein</fullName>
    </recommendedName>
</protein>
<reference evidence="1 2" key="1">
    <citation type="submission" date="2021-06" db="EMBL/GenBank/DDBJ databases">
        <authorList>
            <person name="Criscuolo A."/>
        </authorList>
    </citation>
    <scope>NUCLEOTIDE SEQUENCE [LARGE SCALE GENOMIC DNA]</scope>
    <source>
        <strain evidence="2">CIP 111802</strain>
    </source>
</reference>
<dbReference type="InterPro" id="IPR007263">
    <property type="entry name" value="DCC1-like"/>
</dbReference>
<evidence type="ECO:0000313" key="1">
    <source>
        <dbReference type="EMBL" id="CAG7657413.1"/>
    </source>
</evidence>
<proteinExistence type="predicted"/>
<dbReference type="EMBL" id="CAJVCE010000035">
    <property type="protein sequence ID" value="CAG7657413.1"/>
    <property type="molecule type" value="Genomic_DNA"/>
</dbReference>
<dbReference type="PANTHER" id="PTHR33639:SF2">
    <property type="entry name" value="DUF393 DOMAIN-CONTAINING PROTEIN"/>
    <property type="match status" value="1"/>
</dbReference>
<sequence>MEQNGAKTIAGHPVILYDGSCGFCNRAVQFIIPRDRGGRFRFTAIQSDAGRRLLTEQGRDPDNLDTFVLIADGRTFTRSAAALEVARRLDGAWPLCYGFMIVPGRLRDGVYNWIARNRYRWFGRTDACLLPNPQERERFL</sequence>